<evidence type="ECO:0000313" key="2">
    <source>
        <dbReference type="EMBL" id="CAH3128402.1"/>
    </source>
</evidence>
<organism evidence="2 3">
    <name type="scientific">Porites lobata</name>
    <dbReference type="NCBI Taxonomy" id="104759"/>
    <lineage>
        <taxon>Eukaryota</taxon>
        <taxon>Metazoa</taxon>
        <taxon>Cnidaria</taxon>
        <taxon>Anthozoa</taxon>
        <taxon>Hexacorallia</taxon>
        <taxon>Scleractinia</taxon>
        <taxon>Fungiina</taxon>
        <taxon>Poritidae</taxon>
        <taxon>Porites</taxon>
    </lineage>
</organism>
<feature type="non-terminal residue" evidence="2">
    <location>
        <position position="192"/>
    </location>
</feature>
<feature type="domain" description="MATH" evidence="1">
    <location>
        <begin position="93"/>
        <end position="192"/>
    </location>
</feature>
<evidence type="ECO:0000259" key="1">
    <source>
        <dbReference type="PROSITE" id="PS50144"/>
    </source>
</evidence>
<proteinExistence type="predicted"/>
<sequence length="192" mass="21552">AHQQPVECEIEVEIEHVGDNYQEVTDCNLQSGREHYQQGAANIPQLAVYSPESLDTTGSAVPEWTSYSPPLYRVRLLGHPGQTLYPDRTSSGQEYIVWEISDFPMHLQDTVDGNIEAIESPVMKTGRYGYSYRILIFPKGTNGEDGNHMSVFVSMMPAGEENVNLRWPFRGLFIITLMDQSGNANPQNHSCT</sequence>
<name>A0ABN8P4B0_9CNID</name>
<evidence type="ECO:0000313" key="3">
    <source>
        <dbReference type="Proteomes" id="UP001159405"/>
    </source>
</evidence>
<dbReference type="Pfam" id="PF22486">
    <property type="entry name" value="MATH_2"/>
    <property type="match status" value="1"/>
</dbReference>
<dbReference type="SUPFAM" id="SSF49599">
    <property type="entry name" value="TRAF domain-like"/>
    <property type="match status" value="1"/>
</dbReference>
<protein>
    <recommendedName>
        <fullName evidence="1">MATH domain-containing protein</fullName>
    </recommendedName>
</protein>
<feature type="non-terminal residue" evidence="2">
    <location>
        <position position="1"/>
    </location>
</feature>
<comment type="caution">
    <text evidence="2">The sequence shown here is derived from an EMBL/GenBank/DDBJ whole genome shotgun (WGS) entry which is preliminary data.</text>
</comment>
<dbReference type="EMBL" id="CALNXK010000045">
    <property type="protein sequence ID" value="CAH3128402.1"/>
    <property type="molecule type" value="Genomic_DNA"/>
</dbReference>
<dbReference type="InterPro" id="IPR008974">
    <property type="entry name" value="TRAF-like"/>
</dbReference>
<dbReference type="Gene3D" id="2.60.210.10">
    <property type="entry name" value="Apoptosis, Tumor Necrosis Factor Receptor Associated Protein 2, Chain A"/>
    <property type="match status" value="1"/>
</dbReference>
<dbReference type="InterPro" id="IPR002083">
    <property type="entry name" value="MATH/TRAF_dom"/>
</dbReference>
<accession>A0ABN8P4B0</accession>
<dbReference type="Proteomes" id="UP001159405">
    <property type="component" value="Unassembled WGS sequence"/>
</dbReference>
<reference evidence="2 3" key="1">
    <citation type="submission" date="2022-05" db="EMBL/GenBank/DDBJ databases">
        <authorList>
            <consortium name="Genoscope - CEA"/>
            <person name="William W."/>
        </authorList>
    </citation>
    <scope>NUCLEOTIDE SEQUENCE [LARGE SCALE GENOMIC DNA]</scope>
</reference>
<gene>
    <name evidence="2" type="ORF">PLOB_00033602</name>
</gene>
<dbReference type="PROSITE" id="PS50144">
    <property type="entry name" value="MATH"/>
    <property type="match status" value="1"/>
</dbReference>
<keyword evidence="3" id="KW-1185">Reference proteome</keyword>